<dbReference type="EMBL" id="JACXWA010000090">
    <property type="protein sequence ID" value="MBD3870804.1"/>
    <property type="molecule type" value="Genomic_DNA"/>
</dbReference>
<reference evidence="1 2" key="1">
    <citation type="submission" date="2020-08" db="EMBL/GenBank/DDBJ databases">
        <title>Acidobacteriota in marine sediments use diverse sulfur dissimilation pathways.</title>
        <authorList>
            <person name="Wasmund K."/>
        </authorList>
    </citation>
    <scope>NUCLEOTIDE SEQUENCE [LARGE SCALE GENOMIC DNA]</scope>
    <source>
        <strain evidence="1">MAG AM3-A</strain>
    </source>
</reference>
<dbReference type="AlphaFoldDB" id="A0A8J6Y730"/>
<sequence>PRRTAMGENPLKLDARAPKIPFSEWALSETRFRMLMKTNPERSKRLLEEAQRVVQAKYDMYQQLANLHYGSDADTESN</sequence>
<dbReference type="SUPFAM" id="SSF52518">
    <property type="entry name" value="Thiamin diphosphate-binding fold (THDP-binding)"/>
    <property type="match status" value="1"/>
</dbReference>
<accession>A0A8J6Y730</accession>
<dbReference type="Proteomes" id="UP000598633">
    <property type="component" value="Unassembled WGS sequence"/>
</dbReference>
<gene>
    <name evidence="1" type="ORF">IFJ97_05525</name>
</gene>
<comment type="caution">
    <text evidence="1">The sequence shown here is derived from an EMBL/GenBank/DDBJ whole genome shotgun (WGS) entry which is preliminary data.</text>
</comment>
<dbReference type="InterPro" id="IPR029061">
    <property type="entry name" value="THDP-binding"/>
</dbReference>
<evidence type="ECO:0000313" key="1">
    <source>
        <dbReference type="EMBL" id="MBD3870804.1"/>
    </source>
</evidence>
<protein>
    <submittedName>
        <fullName evidence="1">Uncharacterized protein</fullName>
    </submittedName>
</protein>
<evidence type="ECO:0000313" key="2">
    <source>
        <dbReference type="Proteomes" id="UP000598633"/>
    </source>
</evidence>
<name>A0A8J6Y730_9BACT</name>
<feature type="non-terminal residue" evidence="1">
    <location>
        <position position="1"/>
    </location>
</feature>
<proteinExistence type="predicted"/>
<organism evidence="1 2">
    <name type="scientific">Candidatus Sulfomarinibacter kjeldsenii</name>
    <dbReference type="NCBI Taxonomy" id="2885994"/>
    <lineage>
        <taxon>Bacteria</taxon>
        <taxon>Pseudomonadati</taxon>
        <taxon>Acidobacteriota</taxon>
        <taxon>Thermoanaerobaculia</taxon>
        <taxon>Thermoanaerobaculales</taxon>
        <taxon>Candidatus Sulfomarinibacteraceae</taxon>
        <taxon>Candidatus Sulfomarinibacter</taxon>
    </lineage>
</organism>
<dbReference type="Gene3D" id="3.40.50.970">
    <property type="match status" value="1"/>
</dbReference>